<feature type="binding site" evidence="5">
    <location>
        <begin position="103"/>
        <end position="106"/>
    </location>
    <ligand>
        <name>AMP</name>
        <dbReference type="ChEBI" id="CHEBI:456215"/>
    </ligand>
</feature>
<proteinExistence type="inferred from homology"/>
<feature type="binding site" evidence="5">
    <location>
        <position position="216"/>
    </location>
    <ligand>
        <name>ATP</name>
        <dbReference type="ChEBI" id="CHEBI:30616"/>
    </ligand>
</feature>
<feature type="domain" description="Adenylate kinase active site lid" evidence="8">
    <location>
        <begin position="145"/>
        <end position="179"/>
    </location>
</feature>
<dbReference type="CDD" id="cd01428">
    <property type="entry name" value="ADK"/>
    <property type="match status" value="1"/>
</dbReference>
<keyword evidence="5" id="KW-0862">Zinc</keyword>
<dbReference type="GO" id="GO:0044209">
    <property type="term" value="P:AMP salvage"/>
    <property type="evidence" value="ECO:0007669"/>
    <property type="project" value="UniProtKB-UniRule"/>
</dbReference>
<dbReference type="NCBIfam" id="NF011100">
    <property type="entry name" value="PRK14527.1"/>
    <property type="match status" value="1"/>
</dbReference>
<dbReference type="Gene3D" id="3.40.50.300">
    <property type="entry name" value="P-loop containing nucleotide triphosphate hydrolases"/>
    <property type="match status" value="1"/>
</dbReference>
<feature type="binding site" evidence="5">
    <location>
        <position position="170"/>
    </location>
    <ligand>
        <name>Zn(2+)</name>
        <dbReference type="ChEBI" id="CHEBI:29105"/>
        <note>structural</note>
    </ligand>
</feature>
<evidence type="ECO:0000256" key="2">
    <source>
        <dbReference type="ARBA" id="ARBA00022727"/>
    </source>
</evidence>
<dbReference type="InterPro" id="IPR033690">
    <property type="entry name" value="Adenylat_kinase_CS"/>
</dbReference>
<dbReference type="PROSITE" id="PS00113">
    <property type="entry name" value="ADENYLATE_KINASE"/>
    <property type="match status" value="1"/>
</dbReference>
<feature type="binding site" evidence="5">
    <location>
        <position position="177"/>
    </location>
    <ligand>
        <name>AMP</name>
        <dbReference type="ChEBI" id="CHEBI:456215"/>
    </ligand>
</feature>
<dbReference type="EC" id="2.7.4.3" evidence="5 7"/>
<dbReference type="InterPro" id="IPR027417">
    <property type="entry name" value="P-loop_NTPase"/>
</dbReference>
<comment type="subcellular location">
    <subcellularLocation>
        <location evidence="5 7">Cytoplasm</location>
    </subcellularLocation>
</comment>
<feature type="binding site" evidence="5">
    <location>
        <position position="151"/>
    </location>
    <ligand>
        <name>Zn(2+)</name>
        <dbReference type="ChEBI" id="CHEBI:29105"/>
        <note>structural</note>
    </ligand>
</feature>
<name>A0A1Y4DLQ2_9BACT</name>
<evidence type="ECO:0000313" key="9">
    <source>
        <dbReference type="EMBL" id="OUO56331.1"/>
    </source>
</evidence>
<keyword evidence="5 7" id="KW-0067">ATP-binding</keyword>
<dbReference type="SUPFAM" id="SSF52540">
    <property type="entry name" value="P-loop containing nucleoside triphosphate hydrolases"/>
    <property type="match status" value="1"/>
</dbReference>
<evidence type="ECO:0000256" key="1">
    <source>
        <dbReference type="ARBA" id="ARBA00022679"/>
    </source>
</evidence>
<evidence type="ECO:0000259" key="8">
    <source>
        <dbReference type="Pfam" id="PF05191"/>
    </source>
</evidence>
<dbReference type="Pfam" id="PF05191">
    <property type="entry name" value="ADK_lid"/>
    <property type="match status" value="1"/>
</dbReference>
<keyword evidence="5" id="KW-0479">Metal-binding</keyword>
<feature type="binding site" evidence="5">
    <location>
        <begin position="30"/>
        <end position="35"/>
    </location>
    <ligand>
        <name>ATP</name>
        <dbReference type="ChEBI" id="CHEBI:30616"/>
    </ligand>
</feature>
<comment type="domain">
    <text evidence="5">Consists of three domains, a large central CORE domain and two small peripheral domains, NMPbind and LID, which undergo movements during catalysis. The LID domain closes over the site of phosphoryl transfer upon ATP binding. Assembling and dissambling the active center during each catalytic cycle provides an effective means to prevent ATP hydrolysis. Some bacteria have evolved a zinc-coordinating structure that stabilizes the LID domain.</text>
</comment>
<feature type="binding site" evidence="5">
    <location>
        <position position="51"/>
    </location>
    <ligand>
        <name>AMP</name>
        <dbReference type="ChEBI" id="CHEBI:456215"/>
    </ligand>
</feature>
<dbReference type="GO" id="GO:0005524">
    <property type="term" value="F:ATP binding"/>
    <property type="evidence" value="ECO:0007669"/>
    <property type="project" value="UniProtKB-UniRule"/>
</dbReference>
<dbReference type="Pfam" id="PF00406">
    <property type="entry name" value="ADK"/>
    <property type="match status" value="1"/>
</dbReference>
<dbReference type="GO" id="GO:0004017">
    <property type="term" value="F:AMP kinase activity"/>
    <property type="evidence" value="ECO:0007669"/>
    <property type="project" value="UniProtKB-UniRule"/>
</dbReference>
<feature type="binding site" evidence="5">
    <location>
        <begin position="77"/>
        <end position="79"/>
    </location>
    <ligand>
        <name>AMP</name>
        <dbReference type="ChEBI" id="CHEBI:456215"/>
    </ligand>
</feature>
<dbReference type="PANTHER" id="PTHR23359">
    <property type="entry name" value="NUCLEOTIDE KINASE"/>
    <property type="match status" value="1"/>
</dbReference>
<dbReference type="FunFam" id="3.40.50.300:FF:000106">
    <property type="entry name" value="Adenylate kinase mitochondrial"/>
    <property type="match status" value="1"/>
</dbReference>
<evidence type="ECO:0000256" key="6">
    <source>
        <dbReference type="RuleBase" id="RU003330"/>
    </source>
</evidence>
<dbReference type="Proteomes" id="UP000196368">
    <property type="component" value="Unassembled WGS sequence"/>
</dbReference>
<evidence type="ECO:0000313" key="10">
    <source>
        <dbReference type="Proteomes" id="UP000196368"/>
    </source>
</evidence>
<feature type="binding site" evidence="5">
    <location>
        <position position="56"/>
    </location>
    <ligand>
        <name>AMP</name>
        <dbReference type="ChEBI" id="CHEBI:456215"/>
    </ligand>
</feature>
<evidence type="ECO:0000256" key="4">
    <source>
        <dbReference type="ARBA" id="ARBA00022777"/>
    </source>
</evidence>
<comment type="caution">
    <text evidence="5">Lacks conserved residue(s) required for the propagation of feature annotation.</text>
</comment>
<feature type="binding site" evidence="5">
    <location>
        <position position="188"/>
    </location>
    <ligand>
        <name>AMP</name>
        <dbReference type="ChEBI" id="CHEBI:456215"/>
    </ligand>
</feature>
<dbReference type="UniPathway" id="UPA00588">
    <property type="reaction ID" value="UER00649"/>
</dbReference>
<protein>
    <recommendedName>
        <fullName evidence="5 7">Adenylate kinase</fullName>
        <shortName evidence="5">AK</shortName>
        <ecNumber evidence="5 7">2.7.4.3</ecNumber>
    </recommendedName>
    <alternativeName>
        <fullName evidence="5">ATP-AMP transphosphorylase</fullName>
    </alternativeName>
    <alternativeName>
        <fullName evidence="5">ATP:AMP phosphotransferase</fullName>
    </alternativeName>
    <alternativeName>
        <fullName evidence="5">Adenylate monophosphate kinase</fullName>
    </alternativeName>
</protein>
<dbReference type="NCBIfam" id="TIGR01351">
    <property type="entry name" value="adk"/>
    <property type="match status" value="1"/>
</dbReference>
<keyword evidence="2 5" id="KW-0545">Nucleotide biosynthesis</keyword>
<dbReference type="InterPro" id="IPR006259">
    <property type="entry name" value="Adenyl_kin_sub"/>
</dbReference>
<dbReference type="AlphaFoldDB" id="A0A1Y4DLQ2"/>
<comment type="similarity">
    <text evidence="5 6">Belongs to the adenylate kinase family.</text>
</comment>
<keyword evidence="10" id="KW-1185">Reference proteome</keyword>
<feature type="region of interest" description="NMP" evidence="5">
    <location>
        <begin position="50"/>
        <end position="79"/>
    </location>
</feature>
<feature type="binding site" evidence="5">
    <location>
        <position position="145"/>
    </location>
    <ligand>
        <name>ATP</name>
        <dbReference type="ChEBI" id="CHEBI:30616"/>
    </ligand>
</feature>
<feature type="binding site" evidence="5">
    <location>
        <position position="167"/>
    </location>
    <ligand>
        <name>Zn(2+)</name>
        <dbReference type="ChEBI" id="CHEBI:29105"/>
        <note>structural</note>
    </ligand>
</feature>
<sequence length="233" mass="25671">MIFAFRSAGLNAVLFVKDLKVNIVLMGCPGAGKGTQSAKLQDVFHLKHISTGDVLRAEIASGSALGKEIAGIINKGNLVPDELMISILEKIVKATDKGIIFDGFPRTVAQAKALDEMMKRLQREITEVVMIELPESEVVSRIASRRQCRKCGEILHVAPDAPASSACPVCGGELYTRPDDTPERVKHRLEVYHTETLPVKNFYQNSGKYVEINGNQTPEQVFEDIVRVLKKVK</sequence>
<feature type="binding site" evidence="5">
    <location>
        <position position="110"/>
    </location>
    <ligand>
        <name>AMP</name>
        <dbReference type="ChEBI" id="CHEBI:456215"/>
    </ligand>
</feature>
<evidence type="ECO:0000256" key="5">
    <source>
        <dbReference type="HAMAP-Rule" id="MF_00235"/>
    </source>
</evidence>
<keyword evidence="1 5" id="KW-0808">Transferase</keyword>
<dbReference type="InterPro" id="IPR000850">
    <property type="entry name" value="Adenylat/UMP-CMP_kin"/>
</dbReference>
<dbReference type="GO" id="GO:0008270">
    <property type="term" value="F:zinc ion binding"/>
    <property type="evidence" value="ECO:0007669"/>
    <property type="project" value="UniProtKB-UniRule"/>
</dbReference>
<dbReference type="HAMAP" id="MF_00235">
    <property type="entry name" value="Adenylate_kinase_Adk"/>
    <property type="match status" value="1"/>
</dbReference>
<accession>A0A1Y4DLQ2</accession>
<comment type="catalytic activity">
    <reaction evidence="5 7">
        <text>AMP + ATP = 2 ADP</text>
        <dbReference type="Rhea" id="RHEA:12973"/>
        <dbReference type="ChEBI" id="CHEBI:30616"/>
        <dbReference type="ChEBI" id="CHEBI:456215"/>
        <dbReference type="ChEBI" id="CHEBI:456216"/>
        <dbReference type="EC" id="2.7.4.3"/>
    </reaction>
</comment>
<comment type="subunit">
    <text evidence="5 7">Monomer.</text>
</comment>
<reference evidence="10" key="1">
    <citation type="submission" date="2017-04" db="EMBL/GenBank/DDBJ databases">
        <title>Function of individual gut microbiota members based on whole genome sequencing of pure cultures obtained from chicken caecum.</title>
        <authorList>
            <person name="Medvecky M."/>
            <person name="Cejkova D."/>
            <person name="Polansky O."/>
            <person name="Karasova D."/>
            <person name="Kubasova T."/>
            <person name="Cizek A."/>
            <person name="Rychlik I."/>
        </authorList>
    </citation>
    <scope>NUCLEOTIDE SEQUENCE [LARGE SCALE GENOMIC DNA]</scope>
    <source>
        <strain evidence="10">An273</strain>
    </source>
</reference>
<dbReference type="GO" id="GO:0005737">
    <property type="term" value="C:cytoplasm"/>
    <property type="evidence" value="ECO:0007669"/>
    <property type="project" value="UniProtKB-SubCell"/>
</dbReference>
<comment type="caution">
    <text evidence="9">The sequence shown here is derived from an EMBL/GenBank/DDBJ whole genome shotgun (WGS) entry which is preliminary data.</text>
</comment>
<dbReference type="InterPro" id="IPR007862">
    <property type="entry name" value="Adenylate_kinase_lid-dom"/>
</dbReference>
<evidence type="ECO:0000256" key="3">
    <source>
        <dbReference type="ARBA" id="ARBA00022741"/>
    </source>
</evidence>
<organism evidence="9 10">
    <name type="scientific">Candidatus Avelusimicrobium gallicola</name>
    <dbReference type="NCBI Taxonomy" id="2562704"/>
    <lineage>
        <taxon>Bacteria</taxon>
        <taxon>Pseudomonadati</taxon>
        <taxon>Elusimicrobiota</taxon>
        <taxon>Elusimicrobia</taxon>
        <taxon>Elusimicrobiales</taxon>
        <taxon>Elusimicrobiaceae</taxon>
        <taxon>Candidatus Avelusimicrobium</taxon>
    </lineage>
</organism>
<dbReference type="NCBIfam" id="NF001381">
    <property type="entry name" value="PRK00279.1-3"/>
    <property type="match status" value="1"/>
</dbReference>
<keyword evidence="5" id="KW-0963">Cytoplasm</keyword>
<dbReference type="EMBL" id="NFJD01000004">
    <property type="protein sequence ID" value="OUO56331.1"/>
    <property type="molecule type" value="Genomic_DNA"/>
</dbReference>
<dbReference type="OrthoDB" id="9805030at2"/>
<gene>
    <name evidence="5" type="primary">adk</name>
    <name evidence="9" type="ORF">B5F75_06875</name>
</gene>
<comment type="function">
    <text evidence="5">Catalyzes the reversible transfer of the terminal phosphate group between ATP and AMP. Plays an important role in cellular energy homeostasis and in adenine nucleotide metabolism.</text>
</comment>
<evidence type="ECO:0000256" key="7">
    <source>
        <dbReference type="RuleBase" id="RU003331"/>
    </source>
</evidence>
<comment type="pathway">
    <text evidence="5">Purine metabolism; AMP biosynthesis via salvage pathway; AMP from ADP: step 1/1.</text>
</comment>
<dbReference type="PRINTS" id="PR00094">
    <property type="entry name" value="ADENYLTKNASE"/>
</dbReference>
<keyword evidence="3 5" id="KW-0547">Nucleotide-binding</keyword>
<keyword evidence="4 5" id="KW-0418">Kinase</keyword>
<dbReference type="RefSeq" id="WP_087289303.1">
    <property type="nucleotide sequence ID" value="NZ_NFJD01000004.1"/>
</dbReference>
<feature type="binding site" evidence="5">
    <location>
        <position position="148"/>
    </location>
    <ligand>
        <name>Zn(2+)</name>
        <dbReference type="ChEBI" id="CHEBI:29105"/>
        <note>structural</note>
    </ligand>
</feature>